<dbReference type="Proteomes" id="UP001054945">
    <property type="component" value="Unassembled WGS sequence"/>
</dbReference>
<dbReference type="GO" id="GO:0005634">
    <property type="term" value="C:nucleus"/>
    <property type="evidence" value="ECO:0007669"/>
    <property type="project" value="InterPro"/>
</dbReference>
<dbReference type="InterPro" id="IPR009524">
    <property type="entry name" value="CFAP68"/>
</dbReference>
<name>A0AAV4N330_CAEEX</name>
<dbReference type="Pfam" id="PF06608">
    <property type="entry name" value="CFAP68"/>
    <property type="match status" value="1"/>
</dbReference>
<dbReference type="GO" id="GO:0030317">
    <property type="term" value="P:flagellated sperm motility"/>
    <property type="evidence" value="ECO:0007669"/>
    <property type="project" value="InterPro"/>
</dbReference>
<protein>
    <submittedName>
        <fullName evidence="1">Uncharacterized protein</fullName>
    </submittedName>
</protein>
<organism evidence="1 2">
    <name type="scientific">Caerostris extrusa</name>
    <name type="common">Bark spider</name>
    <name type="synonym">Caerostris bankana</name>
    <dbReference type="NCBI Taxonomy" id="172846"/>
    <lineage>
        <taxon>Eukaryota</taxon>
        <taxon>Metazoa</taxon>
        <taxon>Ecdysozoa</taxon>
        <taxon>Arthropoda</taxon>
        <taxon>Chelicerata</taxon>
        <taxon>Arachnida</taxon>
        <taxon>Araneae</taxon>
        <taxon>Araneomorphae</taxon>
        <taxon>Entelegynae</taxon>
        <taxon>Araneoidea</taxon>
        <taxon>Araneidae</taxon>
        <taxon>Caerostris</taxon>
    </lineage>
</organism>
<proteinExistence type="predicted"/>
<accession>A0AAV4N330</accession>
<sequence length="138" mass="16541">MATMLHYIKILWNKPLELTGILTRNRYNTDVNINNWMEERHDINYIKRHKKPLNDFDYAYKSEYMTRYGEDALKAKIPNSSNSQIFPGHQPQLDLPQLKKVYNSYETTSRVAYQDPRLITTRKPEIPCTYCRLRVERV</sequence>
<keyword evidence="2" id="KW-1185">Reference proteome</keyword>
<evidence type="ECO:0000313" key="2">
    <source>
        <dbReference type="Proteomes" id="UP001054945"/>
    </source>
</evidence>
<dbReference type="EMBL" id="BPLR01002870">
    <property type="protein sequence ID" value="GIX78826.1"/>
    <property type="molecule type" value="Genomic_DNA"/>
</dbReference>
<gene>
    <name evidence="1" type="primary">AVEN_262798_1</name>
    <name evidence="1" type="ORF">CEXT_47031</name>
</gene>
<evidence type="ECO:0000313" key="1">
    <source>
        <dbReference type="EMBL" id="GIX78826.1"/>
    </source>
</evidence>
<dbReference type="AlphaFoldDB" id="A0AAV4N330"/>
<comment type="caution">
    <text evidence="1">The sequence shown here is derived from an EMBL/GenBank/DDBJ whole genome shotgun (WGS) entry which is preliminary data.</text>
</comment>
<reference evidence="1 2" key="1">
    <citation type="submission" date="2021-06" db="EMBL/GenBank/DDBJ databases">
        <title>Caerostris extrusa draft genome.</title>
        <authorList>
            <person name="Kono N."/>
            <person name="Arakawa K."/>
        </authorList>
    </citation>
    <scope>NUCLEOTIDE SEQUENCE [LARGE SCALE GENOMIC DNA]</scope>
</reference>